<evidence type="ECO:0000259" key="4">
    <source>
        <dbReference type="Pfam" id="PF00149"/>
    </source>
</evidence>
<keyword evidence="3" id="KW-0472">Membrane</keyword>
<feature type="transmembrane region" description="Helical" evidence="3">
    <location>
        <begin position="5"/>
        <end position="24"/>
    </location>
</feature>
<keyword evidence="3" id="KW-1133">Transmembrane helix</keyword>
<dbReference type="GO" id="GO:0016020">
    <property type="term" value="C:membrane"/>
    <property type="evidence" value="ECO:0007669"/>
    <property type="project" value="GOC"/>
</dbReference>
<reference evidence="5" key="1">
    <citation type="submission" date="2023-07" db="EMBL/GenBank/DDBJ databases">
        <title>Genomic Encyclopedia of Type Strains, Phase IV (KMG-IV): sequencing the most valuable type-strain genomes for metagenomic binning, comparative biology and taxonomic classification.</title>
        <authorList>
            <person name="Goeker M."/>
        </authorList>
    </citation>
    <scope>NUCLEOTIDE SEQUENCE</scope>
    <source>
        <strain evidence="5">DSM 26174</strain>
    </source>
</reference>
<evidence type="ECO:0000313" key="5">
    <source>
        <dbReference type="EMBL" id="MDR6241505.1"/>
    </source>
</evidence>
<evidence type="ECO:0000313" key="6">
    <source>
        <dbReference type="Proteomes" id="UP001185092"/>
    </source>
</evidence>
<dbReference type="GO" id="GO:0046872">
    <property type="term" value="F:metal ion binding"/>
    <property type="evidence" value="ECO:0007669"/>
    <property type="project" value="UniProtKB-KW"/>
</dbReference>
<dbReference type="RefSeq" id="WP_309942334.1">
    <property type="nucleotide sequence ID" value="NZ_AP025307.1"/>
</dbReference>
<name>A0AAE3XS18_9BACT</name>
<organism evidence="5 6">
    <name type="scientific">Aureibacter tunicatorum</name>
    <dbReference type="NCBI Taxonomy" id="866807"/>
    <lineage>
        <taxon>Bacteria</taxon>
        <taxon>Pseudomonadati</taxon>
        <taxon>Bacteroidota</taxon>
        <taxon>Cytophagia</taxon>
        <taxon>Cytophagales</taxon>
        <taxon>Persicobacteraceae</taxon>
        <taxon>Aureibacter</taxon>
    </lineage>
</organism>
<dbReference type="PANTHER" id="PTHR31302:SF31">
    <property type="entry name" value="PHOSPHODIESTERASE YAEI"/>
    <property type="match status" value="1"/>
</dbReference>
<sequence length="364" mass="40583">MHHKIIAWGAILMIILSSIIPMRIRNFDLSTELQGIISQSIYILLGFMSYLFLLLLAKDVIRVLMIAMEKAKGQTFVGLSSANIGGIGIRKAVNSVLIIGAFGLTLYGYRQAVKVPPFKYIDVKIDNLPIELEGVTIAQLTDLHIAYPCQTDWLRDVVEKVNSANPDLVVITGDVADQKASRIEKEIGSLANIKAKYGKYFVTGNHEYYHDHEGWIQKMEELDFTVLMNDYDIVEHKSKSIIVAGVPDYEQSAKHDQYSDPEMAMEGAPSADVKILLAHQPQNIYEASMAGYDLQLSGHTHGGQFFPWNLIIGMAQEFLHGLHTYQNTQLYVSRGTGYWGPPIRLSAPSEITLIRLSKSNGING</sequence>
<keyword evidence="3" id="KW-0812">Transmembrane</keyword>
<dbReference type="PANTHER" id="PTHR31302">
    <property type="entry name" value="TRANSMEMBRANE PROTEIN WITH METALLOPHOSPHOESTERASE DOMAIN-RELATED"/>
    <property type="match status" value="1"/>
</dbReference>
<feature type="transmembrane region" description="Helical" evidence="3">
    <location>
        <begin position="92"/>
        <end position="109"/>
    </location>
</feature>
<keyword evidence="1" id="KW-0479">Metal-binding</keyword>
<comment type="caution">
    <text evidence="5">The sequence shown here is derived from an EMBL/GenBank/DDBJ whole genome shotgun (WGS) entry which is preliminary data.</text>
</comment>
<dbReference type="EMBL" id="JAVDQD010000009">
    <property type="protein sequence ID" value="MDR6241505.1"/>
    <property type="molecule type" value="Genomic_DNA"/>
</dbReference>
<dbReference type="SUPFAM" id="SSF56300">
    <property type="entry name" value="Metallo-dependent phosphatases"/>
    <property type="match status" value="1"/>
</dbReference>
<keyword evidence="6" id="KW-1185">Reference proteome</keyword>
<protein>
    <recommendedName>
        <fullName evidence="4">Calcineurin-like phosphoesterase domain-containing protein</fullName>
    </recommendedName>
</protein>
<dbReference type="GO" id="GO:0009245">
    <property type="term" value="P:lipid A biosynthetic process"/>
    <property type="evidence" value="ECO:0007669"/>
    <property type="project" value="TreeGrafter"/>
</dbReference>
<dbReference type="Gene3D" id="3.60.21.10">
    <property type="match status" value="1"/>
</dbReference>
<keyword evidence="2" id="KW-0378">Hydrolase</keyword>
<proteinExistence type="predicted"/>
<dbReference type="InterPro" id="IPR051158">
    <property type="entry name" value="Metallophosphoesterase_sf"/>
</dbReference>
<feature type="transmembrane region" description="Helical" evidence="3">
    <location>
        <begin position="36"/>
        <end position="57"/>
    </location>
</feature>
<dbReference type="InterPro" id="IPR004843">
    <property type="entry name" value="Calcineurin-like_PHP"/>
</dbReference>
<evidence type="ECO:0000256" key="2">
    <source>
        <dbReference type="ARBA" id="ARBA00022801"/>
    </source>
</evidence>
<evidence type="ECO:0000256" key="1">
    <source>
        <dbReference type="ARBA" id="ARBA00022723"/>
    </source>
</evidence>
<dbReference type="CDD" id="cd07385">
    <property type="entry name" value="MPP_YkuE_C"/>
    <property type="match status" value="1"/>
</dbReference>
<accession>A0AAE3XS18</accession>
<dbReference type="GO" id="GO:0008758">
    <property type="term" value="F:UDP-2,3-diacylglucosamine hydrolase activity"/>
    <property type="evidence" value="ECO:0007669"/>
    <property type="project" value="TreeGrafter"/>
</dbReference>
<dbReference type="AlphaFoldDB" id="A0AAE3XS18"/>
<gene>
    <name evidence="5" type="ORF">HNQ88_004592</name>
</gene>
<dbReference type="Pfam" id="PF00149">
    <property type="entry name" value="Metallophos"/>
    <property type="match status" value="1"/>
</dbReference>
<evidence type="ECO:0000256" key="3">
    <source>
        <dbReference type="SAM" id="Phobius"/>
    </source>
</evidence>
<dbReference type="InterPro" id="IPR029052">
    <property type="entry name" value="Metallo-depent_PP-like"/>
</dbReference>
<dbReference type="Proteomes" id="UP001185092">
    <property type="component" value="Unassembled WGS sequence"/>
</dbReference>
<feature type="domain" description="Calcineurin-like phosphoesterase" evidence="4">
    <location>
        <begin position="136"/>
        <end position="302"/>
    </location>
</feature>